<comment type="caution">
    <text evidence="2">The sequence shown here is derived from an EMBL/GenBank/DDBJ whole genome shotgun (WGS) entry which is preliminary data.</text>
</comment>
<keyword evidence="1" id="KW-0812">Transmembrane</keyword>
<dbReference type="GeneID" id="76631153"/>
<feature type="transmembrane region" description="Helical" evidence="1">
    <location>
        <begin position="61"/>
        <end position="80"/>
    </location>
</feature>
<proteinExistence type="predicted"/>
<evidence type="ECO:0000313" key="2">
    <source>
        <dbReference type="EMBL" id="MFC7059069.1"/>
    </source>
</evidence>
<gene>
    <name evidence="2" type="ORF">ACFQQG_13880</name>
</gene>
<keyword evidence="3" id="KW-1185">Reference proteome</keyword>
<feature type="transmembrane region" description="Helical" evidence="1">
    <location>
        <begin position="20"/>
        <end position="49"/>
    </location>
</feature>
<evidence type="ECO:0008006" key="4">
    <source>
        <dbReference type="Google" id="ProtNLM"/>
    </source>
</evidence>
<evidence type="ECO:0000313" key="3">
    <source>
        <dbReference type="Proteomes" id="UP001596445"/>
    </source>
</evidence>
<dbReference type="Proteomes" id="UP001596445">
    <property type="component" value="Unassembled WGS sequence"/>
</dbReference>
<sequence>MFENVSATAAGQRLKQAANVFFGVALMGGLFMLGVAALAGIGFVVAVVVGGPTTDWQVLGSYLALSAGVGVAGVACLALLRRLPGPTVAFV</sequence>
<name>A0ABD5W2V3_9EURY</name>
<accession>A0ABD5W2V3</accession>
<dbReference type="EMBL" id="JBHSZI010000001">
    <property type="protein sequence ID" value="MFC7059069.1"/>
    <property type="molecule type" value="Genomic_DNA"/>
</dbReference>
<protein>
    <recommendedName>
        <fullName evidence="4">Major facilitator superfamily (MFS) profile domain-containing protein</fullName>
    </recommendedName>
</protein>
<keyword evidence="1" id="KW-0472">Membrane</keyword>
<reference evidence="2 3" key="1">
    <citation type="journal article" date="2019" name="Int. J. Syst. Evol. Microbiol.">
        <title>The Global Catalogue of Microorganisms (GCM) 10K type strain sequencing project: providing services to taxonomists for standard genome sequencing and annotation.</title>
        <authorList>
            <consortium name="The Broad Institute Genomics Platform"/>
            <consortium name="The Broad Institute Genome Sequencing Center for Infectious Disease"/>
            <person name="Wu L."/>
            <person name="Ma J."/>
        </authorList>
    </citation>
    <scope>NUCLEOTIDE SEQUENCE [LARGE SCALE GENOMIC DNA]</scope>
    <source>
        <strain evidence="2 3">JCM 30072</strain>
    </source>
</reference>
<keyword evidence="1" id="KW-1133">Transmembrane helix</keyword>
<organism evidence="2 3">
    <name type="scientific">Halovenus salina</name>
    <dbReference type="NCBI Taxonomy" id="1510225"/>
    <lineage>
        <taxon>Archaea</taxon>
        <taxon>Methanobacteriati</taxon>
        <taxon>Methanobacteriota</taxon>
        <taxon>Stenosarchaea group</taxon>
        <taxon>Halobacteria</taxon>
        <taxon>Halobacteriales</taxon>
        <taxon>Haloarculaceae</taxon>
        <taxon>Halovenus</taxon>
    </lineage>
</organism>
<dbReference type="AlphaFoldDB" id="A0ABD5W2V3"/>
<dbReference type="RefSeq" id="WP_267161796.1">
    <property type="nucleotide sequence ID" value="NZ_CP112972.1"/>
</dbReference>
<evidence type="ECO:0000256" key="1">
    <source>
        <dbReference type="SAM" id="Phobius"/>
    </source>
</evidence>